<dbReference type="AlphaFoldDB" id="A0A1Q2L066"/>
<accession>A0A1Q2L066</accession>
<sequence>MKRKNWIILTASLAVLAACGDEEVDELAAETEAVEQEIDEGAEDVEEETEALEEDTDDGAADTDEVEVTGETDEQVVEETEQTEEEEVAEETTYEPIYRVNPDTWTLLPLTEEAPENVVLLTIDDAPDEYAVQMAETLEELDVPAIFFVNGHFIDTPEGKEKLEQIEDMGFAIGNHTWGHENLSELPPEDQTEEIQIVTEQVQTTIGEQPRFFRAPFGVNTETSYLVADQLNMLTMNWTYGYDWNAEYMEAEVLADVMVNTELLTDGAILLMHDREWTAEALPDIVQGLRDKGYTFADPDLIEGGGTVGDQE</sequence>
<keyword evidence="4" id="KW-1185">Reference proteome</keyword>
<dbReference type="InterPro" id="IPR050248">
    <property type="entry name" value="Polysacc_deacetylase_ArnD"/>
</dbReference>
<dbReference type="EMBL" id="CP019640">
    <property type="protein sequence ID" value="AQQ53845.1"/>
    <property type="molecule type" value="Genomic_DNA"/>
</dbReference>
<dbReference type="Gene3D" id="3.20.20.370">
    <property type="entry name" value="Glycoside hydrolase/deacetylase"/>
    <property type="match status" value="1"/>
</dbReference>
<gene>
    <name evidence="3" type="ORF">B0X71_12605</name>
</gene>
<dbReference type="CDD" id="cd10917">
    <property type="entry name" value="CE4_NodB_like_6s_7s"/>
    <property type="match status" value="1"/>
</dbReference>
<organism evidence="3 4">
    <name type="scientific">Planococcus lenghuensis</name>
    <dbReference type="NCBI Taxonomy" id="2213202"/>
    <lineage>
        <taxon>Bacteria</taxon>
        <taxon>Bacillati</taxon>
        <taxon>Bacillota</taxon>
        <taxon>Bacilli</taxon>
        <taxon>Bacillales</taxon>
        <taxon>Caryophanaceae</taxon>
        <taxon>Planococcus</taxon>
    </lineage>
</organism>
<dbReference type="InterPro" id="IPR011330">
    <property type="entry name" value="Glyco_hydro/deAcase_b/a-brl"/>
</dbReference>
<dbReference type="OrthoDB" id="9806342at2"/>
<protein>
    <recommendedName>
        <fullName evidence="2">NodB homology domain-containing protein</fullName>
    </recommendedName>
</protein>
<feature type="domain" description="NodB homology" evidence="2">
    <location>
        <begin position="117"/>
        <end position="297"/>
    </location>
</feature>
<reference evidence="3 4" key="1">
    <citation type="submission" date="2017-02" db="EMBL/GenBank/DDBJ databases">
        <title>The complete genomic sequence of a novel cold adapted crude oil-degrading bacterium Planococcus qaidamina Y42.</title>
        <authorList>
            <person name="Yang R."/>
        </authorList>
    </citation>
    <scope>NUCLEOTIDE SEQUENCE [LARGE SCALE GENOMIC DNA]</scope>
    <source>
        <strain evidence="3 4">Y42</strain>
    </source>
</reference>
<dbReference type="PROSITE" id="PS51257">
    <property type="entry name" value="PROKAR_LIPOPROTEIN"/>
    <property type="match status" value="1"/>
</dbReference>
<evidence type="ECO:0000259" key="2">
    <source>
        <dbReference type="PROSITE" id="PS51677"/>
    </source>
</evidence>
<dbReference type="RefSeq" id="WP_077589744.1">
    <property type="nucleotide sequence ID" value="NZ_CP019640.1"/>
</dbReference>
<feature type="region of interest" description="Disordered" evidence="1">
    <location>
        <begin position="37"/>
        <end position="92"/>
    </location>
</feature>
<dbReference type="GO" id="GO:0016810">
    <property type="term" value="F:hydrolase activity, acting on carbon-nitrogen (but not peptide) bonds"/>
    <property type="evidence" value="ECO:0007669"/>
    <property type="project" value="InterPro"/>
</dbReference>
<dbReference type="Proteomes" id="UP000188184">
    <property type="component" value="Chromosome"/>
</dbReference>
<dbReference type="InterPro" id="IPR002509">
    <property type="entry name" value="NODB_dom"/>
</dbReference>
<dbReference type="Pfam" id="PF01522">
    <property type="entry name" value="Polysacc_deac_1"/>
    <property type="match status" value="1"/>
</dbReference>
<proteinExistence type="predicted"/>
<dbReference type="PROSITE" id="PS51677">
    <property type="entry name" value="NODB"/>
    <property type="match status" value="1"/>
</dbReference>
<name>A0A1Q2L066_9BACL</name>
<evidence type="ECO:0000256" key="1">
    <source>
        <dbReference type="SAM" id="MobiDB-lite"/>
    </source>
</evidence>
<evidence type="ECO:0000313" key="4">
    <source>
        <dbReference type="Proteomes" id="UP000188184"/>
    </source>
</evidence>
<dbReference type="GO" id="GO:0005975">
    <property type="term" value="P:carbohydrate metabolic process"/>
    <property type="evidence" value="ECO:0007669"/>
    <property type="project" value="InterPro"/>
</dbReference>
<dbReference type="SUPFAM" id="SSF88713">
    <property type="entry name" value="Glycoside hydrolase/deacetylase"/>
    <property type="match status" value="1"/>
</dbReference>
<evidence type="ECO:0000313" key="3">
    <source>
        <dbReference type="EMBL" id="AQQ53845.1"/>
    </source>
</evidence>
<dbReference type="PANTHER" id="PTHR10587">
    <property type="entry name" value="GLYCOSYL TRANSFERASE-RELATED"/>
    <property type="match status" value="1"/>
</dbReference>
<dbReference type="KEGG" id="pmar:B0X71_12605"/>